<dbReference type="EMBL" id="CP003167">
    <property type="protein sequence ID" value="AGB03343.1"/>
    <property type="molecule type" value="Genomic_DNA"/>
</dbReference>
<gene>
    <name evidence="1" type="ordered locus">Metfor_2339</name>
</gene>
<dbReference type="GeneID" id="14309731"/>
<dbReference type="RefSeq" id="WP_015286306.1">
    <property type="nucleotide sequence ID" value="NC_019943.1"/>
</dbReference>
<reference evidence="2" key="1">
    <citation type="submission" date="2011-12" db="EMBL/GenBank/DDBJ databases">
        <title>Complete sequence of Methanoregula formicicum SMSP.</title>
        <authorList>
            <person name="Lucas S."/>
            <person name="Han J."/>
            <person name="Lapidus A."/>
            <person name="Cheng J.-F."/>
            <person name="Goodwin L."/>
            <person name="Pitluck S."/>
            <person name="Peters L."/>
            <person name="Ovchinnikova G."/>
            <person name="Teshima H."/>
            <person name="Detter J.C."/>
            <person name="Han C."/>
            <person name="Tapia R."/>
            <person name="Land M."/>
            <person name="Hauser L."/>
            <person name="Kyrpides N."/>
            <person name="Ivanova N."/>
            <person name="Pagani I."/>
            <person name="Imachi H."/>
            <person name="Tamaki H."/>
            <person name="Sekiguchi Y."/>
            <person name="Kamagata Y."/>
            <person name="Cadillo-Quiroz H."/>
            <person name="Zinder S."/>
            <person name="Liu W.-T."/>
            <person name="Woyke T."/>
        </authorList>
    </citation>
    <scope>NUCLEOTIDE SEQUENCE [LARGE SCALE GENOMIC DNA]</scope>
    <source>
        <strain evidence="2">DSM 22288 / NBRC 105244 / SMSP</strain>
    </source>
</reference>
<dbReference type="KEGG" id="mfo:Metfor_2339"/>
<dbReference type="AlphaFoldDB" id="L0HJ61"/>
<protein>
    <submittedName>
        <fullName evidence="1">Uncharacterized protein</fullName>
    </submittedName>
</protein>
<keyword evidence="2" id="KW-1185">Reference proteome</keyword>
<sequence length="111" mass="12410">MGIIHARADKKGSVSIESAYSGNEAGISGRKRNDYSKNHFIADRGMPAARERSGCRTDTADILAASVLAEKNLGELLAWFSDNLQRDASYINRKLNRLEQRICRLEGEQRK</sequence>
<dbReference type="InParanoid" id="L0HJ61"/>
<dbReference type="STRING" id="593750.Metfor_2339"/>
<organism evidence="1 2">
    <name type="scientific">Methanoregula formicica (strain DSM 22288 / NBRC 105244 / SMSP)</name>
    <dbReference type="NCBI Taxonomy" id="593750"/>
    <lineage>
        <taxon>Archaea</taxon>
        <taxon>Methanobacteriati</taxon>
        <taxon>Methanobacteriota</taxon>
        <taxon>Stenosarchaea group</taxon>
        <taxon>Methanomicrobia</taxon>
        <taxon>Methanomicrobiales</taxon>
        <taxon>Methanoregulaceae</taxon>
        <taxon>Methanoregula</taxon>
    </lineage>
</organism>
<evidence type="ECO:0000313" key="1">
    <source>
        <dbReference type="EMBL" id="AGB03343.1"/>
    </source>
</evidence>
<dbReference type="Proteomes" id="UP000010824">
    <property type="component" value="Chromosome"/>
</dbReference>
<reference evidence="1 2" key="2">
    <citation type="journal article" date="2014" name="Genome Announc.">
        <title>Complete Genome Sequence of Methanoregula formicica SMSPT, a Mesophilic Hydrogenotrophic Methanogen Isolated from a Methanogenic Upflow Anaerobic Sludge Blanket Reactor.</title>
        <authorList>
            <person name="Yamamoto K."/>
            <person name="Tamaki H."/>
            <person name="Cadillo-Quiroz H."/>
            <person name="Imachi H."/>
            <person name="Kyrpides N."/>
            <person name="Woyke T."/>
            <person name="Goodwin L."/>
            <person name="Zinder S.H."/>
            <person name="Kamagata Y."/>
            <person name="Liu W.T."/>
        </authorList>
    </citation>
    <scope>NUCLEOTIDE SEQUENCE [LARGE SCALE GENOMIC DNA]</scope>
    <source>
        <strain evidence="2">DSM 22288 / NBRC 105244 / SMSP</strain>
    </source>
</reference>
<proteinExistence type="predicted"/>
<name>L0HJ61_METFS</name>
<accession>L0HJ61</accession>
<dbReference type="HOGENOM" id="CLU_2152610_0_0_2"/>
<evidence type="ECO:0000313" key="2">
    <source>
        <dbReference type="Proteomes" id="UP000010824"/>
    </source>
</evidence>